<organism evidence="1 2">
    <name type="scientific">Streptantibioticus rubrisoli</name>
    <dbReference type="NCBI Taxonomy" id="1387313"/>
    <lineage>
        <taxon>Bacteria</taxon>
        <taxon>Bacillati</taxon>
        <taxon>Actinomycetota</taxon>
        <taxon>Actinomycetes</taxon>
        <taxon>Kitasatosporales</taxon>
        <taxon>Streptomycetaceae</taxon>
        <taxon>Streptantibioticus</taxon>
    </lineage>
</organism>
<gene>
    <name evidence="1" type="ORF">NON19_10330</name>
</gene>
<keyword evidence="2" id="KW-1185">Reference proteome</keyword>
<accession>A0ABT1PD99</accession>
<proteinExistence type="predicted"/>
<evidence type="ECO:0000313" key="1">
    <source>
        <dbReference type="EMBL" id="MCQ4042423.1"/>
    </source>
</evidence>
<comment type="caution">
    <text evidence="1">The sequence shown here is derived from an EMBL/GenBank/DDBJ whole genome shotgun (WGS) entry which is preliminary data.</text>
</comment>
<dbReference type="EMBL" id="JANFNH010000007">
    <property type="protein sequence ID" value="MCQ4042423.1"/>
    <property type="molecule type" value="Genomic_DNA"/>
</dbReference>
<dbReference type="RefSeq" id="WP_255926585.1">
    <property type="nucleotide sequence ID" value="NZ_JANFNH010000007.1"/>
</dbReference>
<sequence>MPPQTEAALRAAVTRLSSANAAQFETELRQAVEAATRAGNNASVRTFPHRWSVFVAIKQHPERAARLREFERIVGESEDRAERRAAAAGIGALLAEAEEDLSQADGPA</sequence>
<name>A0ABT1PD99_9ACTN</name>
<dbReference type="Proteomes" id="UP001206206">
    <property type="component" value="Unassembled WGS sequence"/>
</dbReference>
<reference evidence="1 2" key="1">
    <citation type="submission" date="2022-06" db="EMBL/GenBank/DDBJ databases">
        <title>Draft genome sequence of type strain Streptomyces rubrisoli DSM 42083.</title>
        <authorList>
            <person name="Duangmal K."/>
            <person name="Klaysubun C."/>
        </authorList>
    </citation>
    <scope>NUCLEOTIDE SEQUENCE [LARGE SCALE GENOMIC DNA]</scope>
    <source>
        <strain evidence="1 2">DSM 42083</strain>
    </source>
</reference>
<protein>
    <submittedName>
        <fullName evidence="1">Uncharacterized protein</fullName>
    </submittedName>
</protein>
<evidence type="ECO:0000313" key="2">
    <source>
        <dbReference type="Proteomes" id="UP001206206"/>
    </source>
</evidence>